<dbReference type="Proteomes" id="UP000199205">
    <property type="component" value="Unassembled WGS sequence"/>
</dbReference>
<keyword evidence="1" id="KW-0812">Transmembrane</keyword>
<accession>A0A1C3VB25</accession>
<proteinExistence type="predicted"/>
<keyword evidence="1" id="KW-0472">Membrane</keyword>
<name>A0A1C3VB25_9HYPH</name>
<organism evidence="3 4">
    <name type="scientific">Rhizobium lusitanum</name>
    <dbReference type="NCBI Taxonomy" id="293958"/>
    <lineage>
        <taxon>Bacteria</taxon>
        <taxon>Pseudomonadati</taxon>
        <taxon>Pseudomonadota</taxon>
        <taxon>Alphaproteobacteria</taxon>
        <taxon>Hyphomicrobiales</taxon>
        <taxon>Rhizobiaceae</taxon>
        <taxon>Rhizobium/Agrobacterium group</taxon>
        <taxon>Rhizobium</taxon>
    </lineage>
</organism>
<gene>
    <name evidence="3" type="ORF">GA0061101_104538</name>
</gene>
<feature type="transmembrane region" description="Helical" evidence="1">
    <location>
        <begin position="6"/>
        <end position="26"/>
    </location>
</feature>
<evidence type="ECO:0000256" key="1">
    <source>
        <dbReference type="SAM" id="Phobius"/>
    </source>
</evidence>
<evidence type="ECO:0000313" key="3">
    <source>
        <dbReference type="EMBL" id="SCB24807.1"/>
    </source>
</evidence>
<dbReference type="RefSeq" id="WP_092573616.1">
    <property type="nucleotide sequence ID" value="NZ_FMAF01000004.1"/>
</dbReference>
<dbReference type="InterPro" id="IPR021255">
    <property type="entry name" value="DUF2807"/>
</dbReference>
<feature type="domain" description="Putative auto-transporter adhesin head GIN" evidence="2">
    <location>
        <begin position="64"/>
        <end position="218"/>
    </location>
</feature>
<evidence type="ECO:0000313" key="4">
    <source>
        <dbReference type="Proteomes" id="UP000199205"/>
    </source>
</evidence>
<protein>
    <submittedName>
        <fullName evidence="3">Putative auto-transporter adhesin, head GIN domain</fullName>
    </submittedName>
</protein>
<dbReference type="EMBL" id="FMAF01000004">
    <property type="protein sequence ID" value="SCB24807.1"/>
    <property type="molecule type" value="Genomic_DNA"/>
</dbReference>
<dbReference type="OrthoDB" id="7375620at2"/>
<evidence type="ECO:0000259" key="2">
    <source>
        <dbReference type="Pfam" id="PF10988"/>
    </source>
</evidence>
<reference evidence="3 4" key="1">
    <citation type="submission" date="2016-08" db="EMBL/GenBank/DDBJ databases">
        <authorList>
            <person name="Seilhamer J.J."/>
        </authorList>
    </citation>
    <scope>NUCLEOTIDE SEQUENCE [LARGE SCALE GENOMIC DNA]</scope>
    <source>
        <strain evidence="3 4">P1-7</strain>
    </source>
</reference>
<dbReference type="Gene3D" id="2.160.20.120">
    <property type="match status" value="1"/>
</dbReference>
<dbReference type="Pfam" id="PF10988">
    <property type="entry name" value="DUF2807"/>
    <property type="match status" value="1"/>
</dbReference>
<sequence length="235" mass="24159">MTGKLAFVATAGSISAIVLLALGIGLSGRDWADARHLWGARQSSCGSATSTSQQVTLPFTATDNLTIDLPASVRYQPGDKAEAVVSGDPALIDHVRMEGGKLSLDCDPGWLDSRLDVSLSGPAISNWKLLGSGDLTLSQINQPQLRLSIRGSGSVAATGAADTVGLNISGSGAARLKDLAAKSVQIDIRGSGDAQLSAQADADISISGSGNVELFGRPILRRSEIRGSGRIVQVP</sequence>
<keyword evidence="1" id="KW-1133">Transmembrane helix</keyword>
<dbReference type="AlphaFoldDB" id="A0A1C3VB25"/>